<comment type="caution">
    <text evidence="2">The sequence shown here is derived from an EMBL/GenBank/DDBJ whole genome shotgun (WGS) entry which is preliminary data.</text>
</comment>
<dbReference type="RefSeq" id="WP_204721952.1">
    <property type="nucleotide sequence ID" value="NZ_JACSNR010000011.1"/>
</dbReference>
<reference evidence="2 3" key="1">
    <citation type="journal article" date="2021" name="Sci. Rep.">
        <title>The distribution of antibiotic resistance genes in chicken gut microbiota commensals.</title>
        <authorList>
            <person name="Juricova H."/>
            <person name="Matiasovicova J."/>
            <person name="Kubasova T."/>
            <person name="Cejkova D."/>
            <person name="Rychlik I."/>
        </authorList>
    </citation>
    <scope>NUCLEOTIDE SEQUENCE [LARGE SCALE GENOMIC DNA]</scope>
    <source>
        <strain evidence="2 3">An564</strain>
    </source>
</reference>
<feature type="domain" description="HTH cro/C1-type" evidence="1">
    <location>
        <begin position="23"/>
        <end position="61"/>
    </location>
</feature>
<organism evidence="2 3">
    <name type="scientific">Hydrogenoanaerobacterium saccharovorans</name>
    <dbReference type="NCBI Taxonomy" id="474960"/>
    <lineage>
        <taxon>Bacteria</taxon>
        <taxon>Bacillati</taxon>
        <taxon>Bacillota</taxon>
        <taxon>Clostridia</taxon>
        <taxon>Eubacteriales</taxon>
        <taxon>Oscillospiraceae</taxon>
        <taxon>Hydrogenoanaerobacterium</taxon>
    </lineage>
</organism>
<dbReference type="EMBL" id="JACSNR010000011">
    <property type="protein sequence ID" value="MBM6924177.1"/>
    <property type="molecule type" value="Genomic_DNA"/>
</dbReference>
<evidence type="ECO:0000313" key="3">
    <source>
        <dbReference type="Proteomes" id="UP000724149"/>
    </source>
</evidence>
<dbReference type="Gene3D" id="1.10.260.40">
    <property type="entry name" value="lambda repressor-like DNA-binding domains"/>
    <property type="match status" value="1"/>
</dbReference>
<dbReference type="Pfam" id="PF13443">
    <property type="entry name" value="HTH_26"/>
    <property type="match status" value="1"/>
</dbReference>
<accession>A0ABS2GP13</accession>
<dbReference type="InterPro" id="IPR001387">
    <property type="entry name" value="Cro/C1-type_HTH"/>
</dbReference>
<dbReference type="SMART" id="SM00530">
    <property type="entry name" value="HTH_XRE"/>
    <property type="match status" value="1"/>
</dbReference>
<sequence>MFYDRFEELCKQKGVKPGRACIEMGVSRSLAAKWKTTKTDRPSAEVLEKMSKYFGISIDEILGKQKESSPKDGLSERDKRDIARDLEALMADLENSGDLMFDGDPASPEAVDSIRNAMAMALEYAKKINKEKYTPKKYKK</sequence>
<dbReference type="PROSITE" id="PS50943">
    <property type="entry name" value="HTH_CROC1"/>
    <property type="match status" value="1"/>
</dbReference>
<keyword evidence="3" id="KW-1185">Reference proteome</keyword>
<dbReference type="SUPFAM" id="SSF47413">
    <property type="entry name" value="lambda repressor-like DNA-binding domains"/>
    <property type="match status" value="1"/>
</dbReference>
<evidence type="ECO:0000313" key="2">
    <source>
        <dbReference type="EMBL" id="MBM6924177.1"/>
    </source>
</evidence>
<dbReference type="CDD" id="cd00093">
    <property type="entry name" value="HTH_XRE"/>
    <property type="match status" value="1"/>
</dbReference>
<name>A0ABS2GP13_9FIRM</name>
<evidence type="ECO:0000259" key="1">
    <source>
        <dbReference type="PROSITE" id="PS50943"/>
    </source>
</evidence>
<gene>
    <name evidence="2" type="ORF">H9X81_10820</name>
</gene>
<dbReference type="Proteomes" id="UP000724149">
    <property type="component" value="Unassembled WGS sequence"/>
</dbReference>
<protein>
    <submittedName>
        <fullName evidence="2">Helix-turn-helix transcriptional regulator</fullName>
    </submittedName>
</protein>
<dbReference type="InterPro" id="IPR010982">
    <property type="entry name" value="Lambda_DNA-bd_dom_sf"/>
</dbReference>
<proteinExistence type="predicted"/>